<feature type="transmembrane region" description="Helical" evidence="1">
    <location>
        <begin position="137"/>
        <end position="160"/>
    </location>
</feature>
<keyword evidence="1" id="KW-0472">Membrane</keyword>
<proteinExistence type="predicted"/>
<dbReference type="AlphaFoldDB" id="A0A6A6ZME1"/>
<sequence>MALTREQAQTRFLAILLPSLTLCTHTLLALSFILPGSEQYRAYWSLSYNVIAAGASVAGLIGAVRLLPPLISAYTLIHTTTLSFVTLALTNIIIPFDAGILNPVIPSWYVDEDAICRDIDAGLGWDEAWLVKCSRNFFTVMVVVAWSGLFLMFAQWWALWTVRRWGREIRIVRARVGRDVEMGKEGNEKMVY</sequence>
<evidence type="ECO:0000313" key="2">
    <source>
        <dbReference type="EMBL" id="KAF2821405.1"/>
    </source>
</evidence>
<evidence type="ECO:0008006" key="4">
    <source>
        <dbReference type="Google" id="ProtNLM"/>
    </source>
</evidence>
<organism evidence="2 3">
    <name type="scientific">Ophiobolus disseminans</name>
    <dbReference type="NCBI Taxonomy" id="1469910"/>
    <lineage>
        <taxon>Eukaryota</taxon>
        <taxon>Fungi</taxon>
        <taxon>Dikarya</taxon>
        <taxon>Ascomycota</taxon>
        <taxon>Pezizomycotina</taxon>
        <taxon>Dothideomycetes</taxon>
        <taxon>Pleosporomycetidae</taxon>
        <taxon>Pleosporales</taxon>
        <taxon>Pleosporineae</taxon>
        <taxon>Phaeosphaeriaceae</taxon>
        <taxon>Ophiobolus</taxon>
    </lineage>
</organism>
<keyword evidence="1" id="KW-1133">Transmembrane helix</keyword>
<dbReference type="EMBL" id="MU006237">
    <property type="protein sequence ID" value="KAF2821405.1"/>
    <property type="molecule type" value="Genomic_DNA"/>
</dbReference>
<feature type="transmembrane region" description="Helical" evidence="1">
    <location>
        <begin position="74"/>
        <end position="94"/>
    </location>
</feature>
<gene>
    <name evidence="2" type="ORF">CC86DRAFT_448870</name>
</gene>
<keyword evidence="1" id="KW-0812">Transmembrane</keyword>
<evidence type="ECO:0000313" key="3">
    <source>
        <dbReference type="Proteomes" id="UP000799424"/>
    </source>
</evidence>
<name>A0A6A6ZME1_9PLEO</name>
<feature type="transmembrane region" description="Helical" evidence="1">
    <location>
        <begin position="12"/>
        <end position="34"/>
    </location>
</feature>
<dbReference type="OrthoDB" id="3765137at2759"/>
<accession>A0A6A6ZME1</accession>
<protein>
    <recommendedName>
        <fullName evidence="4">MARVEL domain-containing protein</fullName>
    </recommendedName>
</protein>
<keyword evidence="3" id="KW-1185">Reference proteome</keyword>
<dbReference type="Proteomes" id="UP000799424">
    <property type="component" value="Unassembled WGS sequence"/>
</dbReference>
<evidence type="ECO:0000256" key="1">
    <source>
        <dbReference type="SAM" id="Phobius"/>
    </source>
</evidence>
<feature type="transmembrane region" description="Helical" evidence="1">
    <location>
        <begin position="46"/>
        <end position="67"/>
    </location>
</feature>
<reference evidence="2" key="1">
    <citation type="journal article" date="2020" name="Stud. Mycol.">
        <title>101 Dothideomycetes genomes: a test case for predicting lifestyles and emergence of pathogens.</title>
        <authorList>
            <person name="Haridas S."/>
            <person name="Albert R."/>
            <person name="Binder M."/>
            <person name="Bloem J."/>
            <person name="Labutti K."/>
            <person name="Salamov A."/>
            <person name="Andreopoulos B."/>
            <person name="Baker S."/>
            <person name="Barry K."/>
            <person name="Bills G."/>
            <person name="Bluhm B."/>
            <person name="Cannon C."/>
            <person name="Castanera R."/>
            <person name="Culley D."/>
            <person name="Daum C."/>
            <person name="Ezra D."/>
            <person name="Gonzalez J."/>
            <person name="Henrissat B."/>
            <person name="Kuo A."/>
            <person name="Liang C."/>
            <person name="Lipzen A."/>
            <person name="Lutzoni F."/>
            <person name="Magnuson J."/>
            <person name="Mondo S."/>
            <person name="Nolan M."/>
            <person name="Ohm R."/>
            <person name="Pangilinan J."/>
            <person name="Park H.-J."/>
            <person name="Ramirez L."/>
            <person name="Alfaro M."/>
            <person name="Sun H."/>
            <person name="Tritt A."/>
            <person name="Yoshinaga Y."/>
            <person name="Zwiers L.-H."/>
            <person name="Turgeon B."/>
            <person name="Goodwin S."/>
            <person name="Spatafora J."/>
            <person name="Crous P."/>
            <person name="Grigoriev I."/>
        </authorList>
    </citation>
    <scope>NUCLEOTIDE SEQUENCE</scope>
    <source>
        <strain evidence="2">CBS 113818</strain>
    </source>
</reference>